<protein>
    <submittedName>
        <fullName evidence="5">MarR family transcriptional regulator</fullName>
    </submittedName>
</protein>
<organism evidence="5 6">
    <name type="scientific">Siminovitchia acidinfaciens</name>
    <dbReference type="NCBI Taxonomy" id="2321395"/>
    <lineage>
        <taxon>Bacteria</taxon>
        <taxon>Bacillati</taxon>
        <taxon>Bacillota</taxon>
        <taxon>Bacilli</taxon>
        <taxon>Bacillales</taxon>
        <taxon>Bacillaceae</taxon>
        <taxon>Siminovitchia</taxon>
    </lineage>
</organism>
<feature type="domain" description="HTH marR-type" evidence="4">
    <location>
        <begin position="6"/>
        <end position="138"/>
    </location>
</feature>
<dbReference type="InterPro" id="IPR036388">
    <property type="entry name" value="WH-like_DNA-bd_sf"/>
</dbReference>
<dbReference type="Proteomes" id="UP000287156">
    <property type="component" value="Unassembled WGS sequence"/>
</dbReference>
<dbReference type="EMBL" id="QYTV02000001">
    <property type="protein sequence ID" value="RST77454.1"/>
    <property type="molecule type" value="Genomic_DNA"/>
</dbReference>
<comment type="caution">
    <text evidence="5">The sequence shown here is derived from an EMBL/GenBank/DDBJ whole genome shotgun (WGS) entry which is preliminary data.</text>
</comment>
<dbReference type="OrthoDB" id="9799747at2"/>
<keyword evidence="3" id="KW-0804">Transcription</keyword>
<dbReference type="PRINTS" id="PR00598">
    <property type="entry name" value="HTHMARR"/>
</dbReference>
<dbReference type="GO" id="GO:0006950">
    <property type="term" value="P:response to stress"/>
    <property type="evidence" value="ECO:0007669"/>
    <property type="project" value="TreeGrafter"/>
</dbReference>
<dbReference type="PROSITE" id="PS50995">
    <property type="entry name" value="HTH_MARR_2"/>
    <property type="match status" value="1"/>
</dbReference>
<dbReference type="Pfam" id="PF01047">
    <property type="entry name" value="MarR"/>
    <property type="match status" value="1"/>
</dbReference>
<evidence type="ECO:0000256" key="1">
    <source>
        <dbReference type="ARBA" id="ARBA00023015"/>
    </source>
</evidence>
<proteinExistence type="predicted"/>
<dbReference type="GO" id="GO:0003700">
    <property type="term" value="F:DNA-binding transcription factor activity"/>
    <property type="evidence" value="ECO:0007669"/>
    <property type="project" value="InterPro"/>
</dbReference>
<dbReference type="InterPro" id="IPR039422">
    <property type="entry name" value="MarR/SlyA-like"/>
</dbReference>
<dbReference type="AlphaFoldDB" id="A0A429Y816"/>
<name>A0A429Y816_9BACI</name>
<sequence length="143" mass="15983">MGENLGLKSFVVLMKAAKSIEEKVKQDVANYDVNLSEFAVLEALYHKGQLTVQQICSKVLIASGSMTYVIDKLEKKGMLERKTCPVDRRVIHVILTEQGNAFMEKVFPVHQQLIDKIFGDLGEKDKESLISMLKKIGQKAGSI</sequence>
<accession>A0A429Y816</accession>
<keyword evidence="6" id="KW-1185">Reference proteome</keyword>
<reference evidence="5" key="1">
    <citation type="submission" date="2018-12" db="EMBL/GenBank/DDBJ databases">
        <authorList>
            <person name="Sun L."/>
            <person name="Chen Z."/>
        </authorList>
    </citation>
    <scope>NUCLEOTIDE SEQUENCE [LARGE SCALE GENOMIC DNA]</scope>
    <source>
        <strain evidence="5">3-2-2</strain>
    </source>
</reference>
<dbReference type="Gene3D" id="1.10.10.10">
    <property type="entry name" value="Winged helix-like DNA-binding domain superfamily/Winged helix DNA-binding domain"/>
    <property type="match status" value="1"/>
</dbReference>
<dbReference type="InterPro" id="IPR000835">
    <property type="entry name" value="HTH_MarR-typ"/>
</dbReference>
<dbReference type="SMART" id="SM00347">
    <property type="entry name" value="HTH_MARR"/>
    <property type="match status" value="1"/>
</dbReference>
<dbReference type="InterPro" id="IPR036390">
    <property type="entry name" value="WH_DNA-bd_sf"/>
</dbReference>
<evidence type="ECO:0000313" key="6">
    <source>
        <dbReference type="Proteomes" id="UP000287156"/>
    </source>
</evidence>
<dbReference type="PANTHER" id="PTHR33164">
    <property type="entry name" value="TRANSCRIPTIONAL REGULATOR, MARR FAMILY"/>
    <property type="match status" value="1"/>
</dbReference>
<gene>
    <name evidence="5" type="ORF">D4T97_002930</name>
</gene>
<keyword evidence="1" id="KW-0805">Transcription regulation</keyword>
<dbReference type="PANTHER" id="PTHR33164:SF56">
    <property type="entry name" value="HTH-TYPE TRANSCRIPTIONAL REGULATOR MHQR"/>
    <property type="match status" value="1"/>
</dbReference>
<dbReference type="SUPFAM" id="SSF46785">
    <property type="entry name" value="Winged helix' DNA-binding domain"/>
    <property type="match status" value="1"/>
</dbReference>
<dbReference type="GO" id="GO:0003677">
    <property type="term" value="F:DNA binding"/>
    <property type="evidence" value="ECO:0007669"/>
    <property type="project" value="UniProtKB-KW"/>
</dbReference>
<evidence type="ECO:0000259" key="4">
    <source>
        <dbReference type="PROSITE" id="PS50995"/>
    </source>
</evidence>
<evidence type="ECO:0000256" key="3">
    <source>
        <dbReference type="ARBA" id="ARBA00023163"/>
    </source>
</evidence>
<evidence type="ECO:0000256" key="2">
    <source>
        <dbReference type="ARBA" id="ARBA00023125"/>
    </source>
</evidence>
<evidence type="ECO:0000313" key="5">
    <source>
        <dbReference type="EMBL" id="RST77454.1"/>
    </source>
</evidence>
<dbReference type="RefSeq" id="WP_126047467.1">
    <property type="nucleotide sequence ID" value="NZ_QYTV02000001.1"/>
</dbReference>
<keyword evidence="2" id="KW-0238">DNA-binding</keyword>